<protein>
    <recommendedName>
        <fullName evidence="2">DBB domain-containing protein</fullName>
    </recommendedName>
</protein>
<feature type="region of interest" description="Disordered" evidence="1">
    <location>
        <begin position="266"/>
        <end position="299"/>
    </location>
</feature>
<evidence type="ECO:0000256" key="1">
    <source>
        <dbReference type="SAM" id="MobiDB-lite"/>
    </source>
</evidence>
<reference evidence="3" key="1">
    <citation type="submission" date="2021-11" db="EMBL/GenBank/DDBJ databases">
        <authorList>
            <person name="Schell T."/>
        </authorList>
    </citation>
    <scope>NUCLEOTIDE SEQUENCE</scope>
    <source>
        <strain evidence="3">M5</strain>
    </source>
</reference>
<feature type="compositionally biased region" description="Basic and acidic residues" evidence="1">
    <location>
        <begin position="1011"/>
        <end position="1025"/>
    </location>
</feature>
<organism evidence="3 4">
    <name type="scientific">Daphnia galeata</name>
    <dbReference type="NCBI Taxonomy" id="27404"/>
    <lineage>
        <taxon>Eukaryota</taxon>
        <taxon>Metazoa</taxon>
        <taxon>Ecdysozoa</taxon>
        <taxon>Arthropoda</taxon>
        <taxon>Crustacea</taxon>
        <taxon>Branchiopoda</taxon>
        <taxon>Diplostraca</taxon>
        <taxon>Cladocera</taxon>
        <taxon>Anomopoda</taxon>
        <taxon>Daphniidae</taxon>
        <taxon>Daphnia</taxon>
    </lineage>
</organism>
<feature type="region of interest" description="Disordered" evidence="1">
    <location>
        <begin position="456"/>
        <end position="491"/>
    </location>
</feature>
<evidence type="ECO:0000313" key="4">
    <source>
        <dbReference type="Proteomes" id="UP000789390"/>
    </source>
</evidence>
<sequence>MPDNVRLGFDQENRNKHSTIMAATFDNPSYFTISGQSPVPTSTTPTDVVESVGAKPKRFKSWFKLPKRPFRSKVALDQPENIDRATSSGNSPPPGSPEPEPQSNLNDFAHSDVVYYNFCPVTQPDPAPSGEVNNDDDVFSDTSTIRGVGSTRTLSRRRHSLGSWFRSSLAAVRKHNTGASTASGLESHDTAIERATERPSTSSERALLARNVSSSVNCVSSASARDVRTPERGRSAEMKAGKRRLPVAVKSHVELRARARYARQEKLVRDSKTVSTSRMSRVVQSPHHRHQTASLDRRYTKSTEVLASKPEEVTLTAQQPSVPAVTAPEQLEEEDSFQREESCPTRRKSISSTTSRQRFVVQRSRTIEDRHRTSCCGRMAAAAASTSSRGERRRASFDAVSPSSHTRRRCQRCRDKAEPTGAEKVDVVIIFSKNCVVAYQWIAYLTGILGKIFSSSDRPPTRVTSRDVESLVDSSNISPSGRHQPPPTPPSYGIQKCEYQNVAATEQSDVERNVRQHAVRKTVATASLQIVLISKALLNHIGLHANDPLGTLLHPKRVLGLMLGIDEFKDIMPLHRSALCLFDFWPKIVMRDQDMNSVTEFGKWAQNILGRSQPVALVEANLQPARFKITPKKLRSGEERVTLILLETIENIQDLATIQVGIDLNKSDHVERLSWVNPYVVTFNVPKKFLERGIMIKIQLKVGNTSWGVRDLKCQNKLGEIAVLLSKCQLMGSPTEVMCQALNISPVDDQKLDEVLTHSLDKAKVSLSAFGLDQPEDELRDEEYPTLLHFAARCGLKKLTWALLECIGAVQAIYVRNINGLTALQLAEQNGHDAVINCLQSFIQTVEAANKKEDFDQERQNGDYVQMNNSRKNVENEISDYDIVPTSKLVSSTIHDASAKKKYIGEQEIDRGAVGGSGLAEESNSIKIHSTKKTELIEEERIRMSKRDNIINPALQKLHIRSPNDEETIPGAIQSDNAFNSGSPFTAMPSRASSPLSNWSSSDRSSVASHLSHDSGTHFESSEERKVLGNIRSDYDVPPATMIVMPHFSMPNYVVPPPPRPIDGRKDEIYVPIHTQIRLNKDLSPRSSPRPPTKFRYPFETIELNPPASQAAMGEDLGLIIPNEEPEFMEQAPILLPSFSHNDPSRGEGEESVYMEMTPRCVRKCLLDGTSTWEENSASVSNAIEEDNYVATADLNMPTSYLASSTSRLRRGMAVRQREALKVSKNLSNSDNQLHYLEAQLSDWHSDPFLTIPTPIPAPRSLDVNGTPKVPQRTCKPTLNQCHSPKSNKY</sequence>
<dbReference type="PANTHER" id="PTHR16267:SF11">
    <property type="entry name" value="STUMPS, ISOFORM E"/>
    <property type="match status" value="1"/>
</dbReference>
<dbReference type="InterPro" id="IPR017893">
    <property type="entry name" value="DBB_domain"/>
</dbReference>
<name>A0A8J2RTK3_9CRUS</name>
<dbReference type="EMBL" id="CAKKLH010000090">
    <property type="protein sequence ID" value="CAH0102740.1"/>
    <property type="molecule type" value="Genomic_DNA"/>
</dbReference>
<dbReference type="InterPro" id="IPR036770">
    <property type="entry name" value="Ankyrin_rpt-contain_sf"/>
</dbReference>
<feature type="compositionally biased region" description="Pro residues" evidence="1">
    <location>
        <begin position="91"/>
        <end position="100"/>
    </location>
</feature>
<dbReference type="InterPro" id="IPR052446">
    <property type="entry name" value="B-cell_PI3K-Signaling_Adptrs"/>
</dbReference>
<feature type="compositionally biased region" description="Polar residues" evidence="1">
    <location>
        <begin position="472"/>
        <end position="481"/>
    </location>
</feature>
<evidence type="ECO:0000259" key="2">
    <source>
        <dbReference type="PROSITE" id="PS51376"/>
    </source>
</evidence>
<feature type="compositionally biased region" description="Polar residues" evidence="1">
    <location>
        <begin position="991"/>
        <end position="1009"/>
    </location>
</feature>
<proteinExistence type="predicted"/>
<dbReference type="Proteomes" id="UP000789390">
    <property type="component" value="Unassembled WGS sequence"/>
</dbReference>
<dbReference type="Gene3D" id="1.25.40.20">
    <property type="entry name" value="Ankyrin repeat-containing domain"/>
    <property type="match status" value="1"/>
</dbReference>
<feature type="region of interest" description="Disordered" evidence="1">
    <location>
        <begin position="1258"/>
        <end position="1290"/>
    </location>
</feature>
<feature type="compositionally biased region" description="Polar residues" evidence="1">
    <location>
        <begin position="974"/>
        <end position="984"/>
    </location>
</feature>
<feature type="compositionally biased region" description="Polar residues" evidence="1">
    <location>
        <begin position="273"/>
        <end position="283"/>
    </location>
</feature>
<dbReference type="GO" id="GO:0005104">
    <property type="term" value="F:fibroblast growth factor receptor binding"/>
    <property type="evidence" value="ECO:0007669"/>
    <property type="project" value="TreeGrafter"/>
</dbReference>
<feature type="region of interest" description="Disordered" evidence="1">
    <location>
        <begin position="965"/>
        <end position="1025"/>
    </location>
</feature>
<feature type="region of interest" description="Disordered" evidence="1">
    <location>
        <begin position="120"/>
        <end position="144"/>
    </location>
</feature>
<dbReference type="GO" id="GO:0005829">
    <property type="term" value="C:cytosol"/>
    <property type="evidence" value="ECO:0007669"/>
    <property type="project" value="TreeGrafter"/>
</dbReference>
<feature type="region of interest" description="Disordered" evidence="1">
    <location>
        <begin position="317"/>
        <end position="358"/>
    </location>
</feature>
<feature type="domain" description="DBB" evidence="2">
    <location>
        <begin position="629"/>
        <end position="772"/>
    </location>
</feature>
<feature type="region of interest" description="Disordered" evidence="1">
    <location>
        <begin position="73"/>
        <end position="106"/>
    </location>
</feature>
<dbReference type="OrthoDB" id="6351770at2759"/>
<evidence type="ECO:0000313" key="3">
    <source>
        <dbReference type="EMBL" id="CAH0102740.1"/>
    </source>
</evidence>
<feature type="region of interest" description="Disordered" evidence="1">
    <location>
        <begin position="381"/>
        <end position="417"/>
    </location>
</feature>
<dbReference type="SUPFAM" id="SSF48403">
    <property type="entry name" value="Ankyrin repeat"/>
    <property type="match status" value="1"/>
</dbReference>
<accession>A0A8J2RTK3</accession>
<feature type="compositionally biased region" description="Polar residues" evidence="1">
    <location>
        <begin position="1275"/>
        <end position="1290"/>
    </location>
</feature>
<keyword evidence="4" id="KW-1185">Reference proteome</keyword>
<dbReference type="Pfam" id="PF14545">
    <property type="entry name" value="DBB"/>
    <property type="match status" value="1"/>
</dbReference>
<dbReference type="PANTHER" id="PTHR16267">
    <property type="entry name" value="BANK1/PIK3AP1 FAMILY MEMBER"/>
    <property type="match status" value="1"/>
</dbReference>
<gene>
    <name evidence="3" type="ORF">DGAL_LOCUS5186</name>
</gene>
<dbReference type="PROSITE" id="PS51376">
    <property type="entry name" value="DBB"/>
    <property type="match status" value="1"/>
</dbReference>
<dbReference type="SMART" id="SM01282">
    <property type="entry name" value="DBB"/>
    <property type="match status" value="1"/>
</dbReference>
<comment type="caution">
    <text evidence="3">The sequence shown here is derived from an EMBL/GenBank/DDBJ whole genome shotgun (WGS) entry which is preliminary data.</text>
</comment>
<dbReference type="GO" id="GO:0005068">
    <property type="term" value="F:transmembrane receptor protein tyrosine kinase adaptor activity"/>
    <property type="evidence" value="ECO:0007669"/>
    <property type="project" value="TreeGrafter"/>
</dbReference>